<protein>
    <submittedName>
        <fullName evidence="1">Uncharacterized protein</fullName>
    </submittedName>
</protein>
<dbReference type="EMBL" id="CM029052">
    <property type="protein sequence ID" value="KAG2556750.1"/>
    <property type="molecule type" value="Genomic_DNA"/>
</dbReference>
<comment type="caution">
    <text evidence="1">The sequence shown here is derived from an EMBL/GenBank/DDBJ whole genome shotgun (WGS) entry which is preliminary data.</text>
</comment>
<keyword evidence="2" id="KW-1185">Reference proteome</keyword>
<reference evidence="1" key="1">
    <citation type="submission" date="2020-05" db="EMBL/GenBank/DDBJ databases">
        <title>WGS assembly of Panicum virgatum.</title>
        <authorList>
            <person name="Lovell J.T."/>
            <person name="Jenkins J."/>
            <person name="Shu S."/>
            <person name="Juenger T.E."/>
            <person name="Schmutz J."/>
        </authorList>
    </citation>
    <scope>NUCLEOTIDE SEQUENCE</scope>
    <source>
        <strain evidence="1">AP13</strain>
    </source>
</reference>
<accession>A0A8T0P533</accession>
<sequence>MEHHQLLNPKKRVLREWTVHGAAAMDQIEGDGGIGKKDARLQAAVEDSVGHGILGIRPGKRDVDNSGGSTAHTEAFLHAPVLIKTEMEQAVAFPNPRRGPGADLFGNVSGFTVSNAMLSSLFFPEAVKKETDRLCWSNEKSPLDLSDDSLLTSPVLIEPKMHSGVRVSRRLILSQVMDGLKLKVHSSGYDSTLQGLNMETAWMHVDLPCGNKPGPDSTTVIFGSPQPSQSEADESACQAVLSYYCNARDVSIDDFSHNVLKLKQEELDASKFFCGAMQDKVVRLVLERDAALAAVQSHIQSTDVKLHGLSETFIKKKQDELNNDFFYEILQDKVTDLLRDRNIQRERYNNLVHGLAAICDSFSDLLPLKRLDVDQTISEFSDTGFIFSGSATNPTRINQLALSLLKILREGIIYEIKHATTPY</sequence>
<evidence type="ECO:0000313" key="2">
    <source>
        <dbReference type="Proteomes" id="UP000823388"/>
    </source>
</evidence>
<organism evidence="1 2">
    <name type="scientific">Panicum virgatum</name>
    <name type="common">Blackwell switchgrass</name>
    <dbReference type="NCBI Taxonomy" id="38727"/>
    <lineage>
        <taxon>Eukaryota</taxon>
        <taxon>Viridiplantae</taxon>
        <taxon>Streptophyta</taxon>
        <taxon>Embryophyta</taxon>
        <taxon>Tracheophyta</taxon>
        <taxon>Spermatophyta</taxon>
        <taxon>Magnoliopsida</taxon>
        <taxon>Liliopsida</taxon>
        <taxon>Poales</taxon>
        <taxon>Poaceae</taxon>
        <taxon>PACMAD clade</taxon>
        <taxon>Panicoideae</taxon>
        <taxon>Panicodae</taxon>
        <taxon>Paniceae</taxon>
        <taxon>Panicinae</taxon>
        <taxon>Panicum</taxon>
        <taxon>Panicum sect. Hiantes</taxon>
    </lineage>
</organism>
<evidence type="ECO:0000313" key="1">
    <source>
        <dbReference type="EMBL" id="KAG2556750.1"/>
    </source>
</evidence>
<proteinExistence type="predicted"/>
<name>A0A8T0P533_PANVG</name>
<dbReference type="AlphaFoldDB" id="A0A8T0P533"/>
<dbReference type="Proteomes" id="UP000823388">
    <property type="component" value="Chromosome 8N"/>
</dbReference>
<gene>
    <name evidence="1" type="ORF">PVAP13_8NG264200</name>
</gene>